<keyword evidence="2" id="KW-0349">Heme</keyword>
<dbReference type="InterPro" id="IPR001128">
    <property type="entry name" value="Cyt_P450"/>
</dbReference>
<dbReference type="SUPFAM" id="SSF48264">
    <property type="entry name" value="Cytochrome P450"/>
    <property type="match status" value="1"/>
</dbReference>
<evidence type="ECO:0000256" key="2">
    <source>
        <dbReference type="RuleBase" id="RU000461"/>
    </source>
</evidence>
<name>A0ABP7I2U9_9ACTN</name>
<dbReference type="PROSITE" id="PS00086">
    <property type="entry name" value="CYTOCHROME_P450"/>
    <property type="match status" value="1"/>
</dbReference>
<comment type="similarity">
    <text evidence="1 2">Belongs to the cytochrome P450 family.</text>
</comment>
<evidence type="ECO:0000256" key="1">
    <source>
        <dbReference type="ARBA" id="ARBA00010617"/>
    </source>
</evidence>
<dbReference type="PANTHER" id="PTHR46696">
    <property type="entry name" value="P450, PUTATIVE (EUROFUNG)-RELATED"/>
    <property type="match status" value="1"/>
</dbReference>
<evidence type="ECO:0000313" key="4">
    <source>
        <dbReference type="Proteomes" id="UP001500888"/>
    </source>
</evidence>
<dbReference type="RefSeq" id="WP_344938338.1">
    <property type="nucleotide sequence ID" value="NZ_BAAAZR010000004.1"/>
</dbReference>
<dbReference type="PANTHER" id="PTHR46696:SF1">
    <property type="entry name" value="CYTOCHROME P450 YJIB-RELATED"/>
    <property type="match status" value="1"/>
</dbReference>
<protein>
    <submittedName>
        <fullName evidence="3">Cytochrome P450</fullName>
    </submittedName>
</protein>
<dbReference type="InterPro" id="IPR036396">
    <property type="entry name" value="Cyt_P450_sf"/>
</dbReference>
<dbReference type="Gene3D" id="1.10.630.10">
    <property type="entry name" value="Cytochrome P450"/>
    <property type="match status" value="2"/>
</dbReference>
<keyword evidence="2" id="KW-0503">Monooxygenase</keyword>
<dbReference type="InterPro" id="IPR017972">
    <property type="entry name" value="Cyt_P450_CS"/>
</dbReference>
<keyword evidence="4" id="KW-1185">Reference proteome</keyword>
<keyword evidence="2" id="KW-0560">Oxidoreductase</keyword>
<dbReference type="Proteomes" id="UP001500888">
    <property type="component" value="Unassembled WGS sequence"/>
</dbReference>
<keyword evidence="2" id="KW-0408">Iron</keyword>
<reference evidence="4" key="1">
    <citation type="journal article" date="2019" name="Int. J. Syst. Evol. Microbiol.">
        <title>The Global Catalogue of Microorganisms (GCM) 10K type strain sequencing project: providing services to taxonomists for standard genome sequencing and annotation.</title>
        <authorList>
            <consortium name="The Broad Institute Genomics Platform"/>
            <consortium name="The Broad Institute Genome Sequencing Center for Infectious Disease"/>
            <person name="Wu L."/>
            <person name="Ma J."/>
        </authorList>
    </citation>
    <scope>NUCLEOTIDE SEQUENCE [LARGE SCALE GENOMIC DNA]</scope>
    <source>
        <strain evidence="4">JCM 16908</strain>
    </source>
</reference>
<sequence length="323" mass="33552">MNAPCREPQEQEPGRWRLTRQADVRVALADPRLQVPPPAPGDGPMARLRRAVSRFSNGAEHTARRRAAAKEYGTIAVAALRAEVGARVCEELAAARGGRIDLMPAARAIPVGVLATAMGVPAGLSGEVAEAVAVVAAAYPPGAAVEPVPADQAATRLEALLGNPEPGRFAALAVLLVQTCDATAGLIGNTLGQMLSRGARGTVDAAVAETLRFDPPVRATVRIVREPVSIGEVAIPAAATVILDLAAANRDPEVFADPGRFDPGRPERASLTFGSGHRRCPGDKAALEMAAGFVETALGCELADIRYAPSTNLRVPSRLEVIA</sequence>
<proteinExistence type="inferred from homology"/>
<keyword evidence="2" id="KW-0479">Metal-binding</keyword>
<dbReference type="EMBL" id="BAAAZR010000004">
    <property type="protein sequence ID" value="GAA3804947.1"/>
    <property type="molecule type" value="Genomic_DNA"/>
</dbReference>
<evidence type="ECO:0000313" key="3">
    <source>
        <dbReference type="EMBL" id="GAA3804947.1"/>
    </source>
</evidence>
<dbReference type="Pfam" id="PF00067">
    <property type="entry name" value="p450"/>
    <property type="match status" value="1"/>
</dbReference>
<comment type="caution">
    <text evidence="3">The sequence shown here is derived from an EMBL/GenBank/DDBJ whole genome shotgun (WGS) entry which is preliminary data.</text>
</comment>
<gene>
    <name evidence="3" type="ORF">GCM10022226_26050</name>
</gene>
<accession>A0ABP7I2U9</accession>
<organism evidence="3 4">
    <name type="scientific">Sphaerisporangium flaviroseum</name>
    <dbReference type="NCBI Taxonomy" id="509199"/>
    <lineage>
        <taxon>Bacteria</taxon>
        <taxon>Bacillati</taxon>
        <taxon>Actinomycetota</taxon>
        <taxon>Actinomycetes</taxon>
        <taxon>Streptosporangiales</taxon>
        <taxon>Streptosporangiaceae</taxon>
        <taxon>Sphaerisporangium</taxon>
    </lineage>
</organism>